<dbReference type="InterPro" id="IPR024654">
    <property type="entry name" value="Calcineurin-like_PHP_lpxH"/>
</dbReference>
<keyword evidence="4" id="KW-1185">Reference proteome</keyword>
<dbReference type="Proteomes" id="UP001064971">
    <property type="component" value="Chromosome"/>
</dbReference>
<organism evidence="3 4">
    <name type="scientific">Deinococcus aetherius</name>
    <dbReference type="NCBI Taxonomy" id="200252"/>
    <lineage>
        <taxon>Bacteria</taxon>
        <taxon>Thermotogati</taxon>
        <taxon>Deinococcota</taxon>
        <taxon>Deinococci</taxon>
        <taxon>Deinococcales</taxon>
        <taxon>Deinococcaceae</taxon>
        <taxon>Deinococcus</taxon>
    </lineage>
</organism>
<sequence length="248" mass="27530">MEPYSVAVRLAVFGDIHGNPPALRAALADMRAQGAEAFVCLGDVALGGAWPRECVAEVAALGCPVVRGNADRAMLEPSDSSTSRDVPHEWAVQEVGTWSREQLTDGDRDMLRTYLPTSRLPRLLCFHGSPERDDEELTAETPAERLWELRASHGRQPTWVGGHTHKPLLRTLDGWTLLNPGSVGLPFERRSKWYVNVSRAEYLLLDWTLRGSQPTFRAVPYDVEEVRRGILASGIPHADWLAAEWVSA</sequence>
<dbReference type="EMBL" id="AP026560">
    <property type="protein sequence ID" value="BDP42160.1"/>
    <property type="molecule type" value="Genomic_DNA"/>
</dbReference>
<evidence type="ECO:0000259" key="2">
    <source>
        <dbReference type="Pfam" id="PF12850"/>
    </source>
</evidence>
<dbReference type="PANTHER" id="PTHR42850:SF2">
    <property type="entry name" value="BLL5683 PROTEIN"/>
    <property type="match status" value="1"/>
</dbReference>
<name>A0ABN6RFR9_9DEIO</name>
<dbReference type="Pfam" id="PF12850">
    <property type="entry name" value="Metallophos_2"/>
    <property type="match status" value="1"/>
</dbReference>
<proteinExistence type="inferred from homology"/>
<reference evidence="3" key="1">
    <citation type="submission" date="2022-07" db="EMBL/GenBank/DDBJ databases">
        <title>Complete Genome Sequence of the Radioresistant Bacterium Deinococcus aetherius ST0316, Isolated from the Air Dust collected in Lower Stratosphere above Japan.</title>
        <authorList>
            <person name="Satoh K."/>
            <person name="Hagiwara K."/>
            <person name="Katsumata K."/>
            <person name="Kubo A."/>
            <person name="Yokobori S."/>
            <person name="Yamagishi A."/>
            <person name="Oono Y."/>
            <person name="Narumi I."/>
        </authorList>
    </citation>
    <scope>NUCLEOTIDE SEQUENCE</scope>
    <source>
        <strain evidence="3">ST0316</strain>
    </source>
</reference>
<dbReference type="InterPro" id="IPR011152">
    <property type="entry name" value="Pesterase_MJ0912"/>
</dbReference>
<dbReference type="InterPro" id="IPR029052">
    <property type="entry name" value="Metallo-depent_PP-like"/>
</dbReference>
<dbReference type="Gene3D" id="3.60.21.10">
    <property type="match status" value="1"/>
</dbReference>
<dbReference type="PIRSF" id="PIRSF000883">
    <property type="entry name" value="Pesterase_MJ0912"/>
    <property type="match status" value="1"/>
</dbReference>
<dbReference type="PANTHER" id="PTHR42850">
    <property type="entry name" value="METALLOPHOSPHOESTERASE"/>
    <property type="match status" value="1"/>
</dbReference>
<evidence type="ECO:0000313" key="3">
    <source>
        <dbReference type="EMBL" id="BDP42160.1"/>
    </source>
</evidence>
<accession>A0ABN6RFR9</accession>
<gene>
    <name evidence="3" type="ORF">DAETH_21290</name>
</gene>
<dbReference type="InterPro" id="IPR050126">
    <property type="entry name" value="Ap4A_hydrolase"/>
</dbReference>
<evidence type="ECO:0000313" key="4">
    <source>
        <dbReference type="Proteomes" id="UP001064971"/>
    </source>
</evidence>
<dbReference type="SUPFAM" id="SSF56300">
    <property type="entry name" value="Metallo-dependent phosphatases"/>
    <property type="match status" value="1"/>
</dbReference>
<feature type="domain" description="Calcineurin-like phosphoesterase" evidence="2">
    <location>
        <begin position="9"/>
        <end position="194"/>
    </location>
</feature>
<protein>
    <submittedName>
        <fullName evidence="3">Phosphoesterase</fullName>
    </submittedName>
</protein>
<comment type="similarity">
    <text evidence="1">Belongs to the metallophosphoesterase superfamily. YfcE family.</text>
</comment>
<evidence type="ECO:0000256" key="1">
    <source>
        <dbReference type="ARBA" id="ARBA00008950"/>
    </source>
</evidence>